<proteinExistence type="predicted"/>
<feature type="compositionally biased region" description="Acidic residues" evidence="1">
    <location>
        <begin position="18"/>
        <end position="30"/>
    </location>
</feature>
<sequence>MSDSETSSTSILKPLNYADEDTDNDIDDEERPAKKSRKKNRVYTIHETFDTYKQALGTVLNLNIEANAKRRRLKRAKMTKNKIYLNPRLNKINTIFWGKGVTTGANRLNGLKKTYNVNEEKKLSILDQTILNF</sequence>
<feature type="non-terminal residue" evidence="2">
    <location>
        <position position="133"/>
    </location>
</feature>
<name>A0A3M7QAU9_BRAPC</name>
<dbReference type="EMBL" id="REGN01006692">
    <property type="protein sequence ID" value="RNA08597.1"/>
    <property type="molecule type" value="Genomic_DNA"/>
</dbReference>
<dbReference type="AlphaFoldDB" id="A0A3M7QAU9"/>
<feature type="region of interest" description="Disordered" evidence="1">
    <location>
        <begin position="1"/>
        <end position="39"/>
    </location>
</feature>
<protein>
    <submittedName>
        <fullName evidence="2">Uncharacterized protein</fullName>
    </submittedName>
</protein>
<keyword evidence="3" id="KW-1185">Reference proteome</keyword>
<evidence type="ECO:0000313" key="3">
    <source>
        <dbReference type="Proteomes" id="UP000276133"/>
    </source>
</evidence>
<organism evidence="2 3">
    <name type="scientific">Brachionus plicatilis</name>
    <name type="common">Marine rotifer</name>
    <name type="synonym">Brachionus muelleri</name>
    <dbReference type="NCBI Taxonomy" id="10195"/>
    <lineage>
        <taxon>Eukaryota</taxon>
        <taxon>Metazoa</taxon>
        <taxon>Spiralia</taxon>
        <taxon>Gnathifera</taxon>
        <taxon>Rotifera</taxon>
        <taxon>Eurotatoria</taxon>
        <taxon>Monogononta</taxon>
        <taxon>Pseudotrocha</taxon>
        <taxon>Ploima</taxon>
        <taxon>Brachionidae</taxon>
        <taxon>Brachionus</taxon>
    </lineage>
</organism>
<accession>A0A3M7QAU9</accession>
<reference evidence="2 3" key="1">
    <citation type="journal article" date="2018" name="Sci. Rep.">
        <title>Genomic signatures of local adaptation to the degree of environmental predictability in rotifers.</title>
        <authorList>
            <person name="Franch-Gras L."/>
            <person name="Hahn C."/>
            <person name="Garcia-Roger E.M."/>
            <person name="Carmona M.J."/>
            <person name="Serra M."/>
            <person name="Gomez A."/>
        </authorList>
    </citation>
    <scope>NUCLEOTIDE SEQUENCE [LARGE SCALE GENOMIC DNA]</scope>
    <source>
        <strain evidence="2">HYR1</strain>
    </source>
</reference>
<feature type="compositionally biased region" description="Polar residues" evidence="1">
    <location>
        <begin position="1"/>
        <end position="11"/>
    </location>
</feature>
<comment type="caution">
    <text evidence="2">The sequence shown here is derived from an EMBL/GenBank/DDBJ whole genome shotgun (WGS) entry which is preliminary data.</text>
</comment>
<evidence type="ECO:0000256" key="1">
    <source>
        <dbReference type="SAM" id="MobiDB-lite"/>
    </source>
</evidence>
<gene>
    <name evidence="2" type="ORF">BpHYR1_044686</name>
</gene>
<evidence type="ECO:0000313" key="2">
    <source>
        <dbReference type="EMBL" id="RNA08597.1"/>
    </source>
</evidence>
<dbReference type="Proteomes" id="UP000276133">
    <property type="component" value="Unassembled WGS sequence"/>
</dbReference>